<organism evidence="1 2">
    <name type="scientific">Micromonospora peucetia</name>
    <dbReference type="NCBI Taxonomy" id="47871"/>
    <lineage>
        <taxon>Bacteria</taxon>
        <taxon>Bacillati</taxon>
        <taxon>Actinomycetota</taxon>
        <taxon>Actinomycetes</taxon>
        <taxon>Micromonosporales</taxon>
        <taxon>Micromonosporaceae</taxon>
        <taxon>Micromonospora</taxon>
    </lineage>
</organism>
<sequence>MQTDNLLAYAGQVSGRPDDGHLPFDLVVSPAAEVLRWLTGRGELPGQARRASWAWRAAVD</sequence>
<protein>
    <submittedName>
        <fullName evidence="1">Uncharacterized protein</fullName>
    </submittedName>
</protein>
<accession>A0ABZ1EC11</accession>
<keyword evidence="2" id="KW-1185">Reference proteome</keyword>
<dbReference type="EMBL" id="CP109071">
    <property type="protein sequence ID" value="WSA32039.1"/>
    <property type="molecule type" value="Genomic_DNA"/>
</dbReference>
<dbReference type="Proteomes" id="UP001334804">
    <property type="component" value="Chromosome"/>
</dbReference>
<proteinExistence type="predicted"/>
<reference evidence="1 2" key="1">
    <citation type="submission" date="2022-10" db="EMBL/GenBank/DDBJ databases">
        <title>The complete genomes of actinobacterial strains from the NBC collection.</title>
        <authorList>
            <person name="Joergensen T.S."/>
            <person name="Alvarez Arevalo M."/>
            <person name="Sterndorff E.B."/>
            <person name="Faurdal D."/>
            <person name="Vuksanovic O."/>
            <person name="Mourched A.-S."/>
            <person name="Charusanti P."/>
            <person name="Shaw S."/>
            <person name="Blin K."/>
            <person name="Weber T."/>
        </authorList>
    </citation>
    <scope>NUCLEOTIDE SEQUENCE [LARGE SCALE GENOMIC DNA]</scope>
    <source>
        <strain evidence="1 2">NBC 01809</strain>
    </source>
</reference>
<name>A0ABZ1EC11_9ACTN</name>
<gene>
    <name evidence="1" type="ORF">OIE14_28640</name>
</gene>
<evidence type="ECO:0000313" key="2">
    <source>
        <dbReference type="Proteomes" id="UP001334804"/>
    </source>
</evidence>
<dbReference type="RefSeq" id="WP_091630955.1">
    <property type="nucleotide sequence ID" value="NZ_CP109071.1"/>
</dbReference>
<evidence type="ECO:0000313" key="1">
    <source>
        <dbReference type="EMBL" id="WSA32039.1"/>
    </source>
</evidence>